<dbReference type="KEGG" id="kpf:IX53_00595"/>
<dbReference type="STRING" id="1330330.IX53_00595"/>
<evidence type="ECO:0000256" key="1">
    <source>
        <dbReference type="SAM" id="Coils"/>
    </source>
</evidence>
<dbReference type="EMBL" id="CP011232">
    <property type="protein sequence ID" value="AKI96565.1"/>
    <property type="molecule type" value="Genomic_DNA"/>
</dbReference>
<organism evidence="2 3">
    <name type="scientific">Kosmotoga pacifica</name>
    <dbReference type="NCBI Taxonomy" id="1330330"/>
    <lineage>
        <taxon>Bacteria</taxon>
        <taxon>Thermotogati</taxon>
        <taxon>Thermotogota</taxon>
        <taxon>Thermotogae</taxon>
        <taxon>Kosmotogales</taxon>
        <taxon>Kosmotogaceae</taxon>
        <taxon>Kosmotoga</taxon>
    </lineage>
</organism>
<accession>A0A0G2Z4M8</accession>
<dbReference type="RefSeq" id="WP_047753700.1">
    <property type="nucleotide sequence ID" value="NZ_CAJUHA010000002.1"/>
</dbReference>
<protein>
    <submittedName>
        <fullName evidence="2">Uncharacterized protein</fullName>
    </submittedName>
</protein>
<dbReference type="Proteomes" id="UP000035159">
    <property type="component" value="Chromosome"/>
</dbReference>
<name>A0A0G2Z4M8_9BACT</name>
<evidence type="ECO:0000313" key="3">
    <source>
        <dbReference type="Proteomes" id="UP000035159"/>
    </source>
</evidence>
<gene>
    <name evidence="2" type="ORF">IX53_00595</name>
</gene>
<proteinExistence type="predicted"/>
<feature type="coiled-coil region" evidence="1">
    <location>
        <begin position="4"/>
        <end position="39"/>
    </location>
</feature>
<keyword evidence="1" id="KW-0175">Coiled coil</keyword>
<sequence>MRTLTELEEEIEELKALIRSADEEKRKEIEARLDDLMRAYGVESYIENRRRKSDGGTQRKD</sequence>
<reference evidence="2 3" key="1">
    <citation type="submission" date="2015-04" db="EMBL/GenBank/DDBJ databases">
        <title>Complete Genome Sequence of Kosmotoga pacifica SLHLJ1.</title>
        <authorList>
            <person name="Jiang L.J."/>
            <person name="Shao Z.Z."/>
            <person name="Jebbar M."/>
        </authorList>
    </citation>
    <scope>NUCLEOTIDE SEQUENCE [LARGE SCALE GENOMIC DNA]</scope>
    <source>
        <strain evidence="2 3">SLHLJ1</strain>
    </source>
</reference>
<keyword evidence="3" id="KW-1185">Reference proteome</keyword>
<dbReference type="AlphaFoldDB" id="A0A0G2Z4M8"/>
<evidence type="ECO:0000313" key="2">
    <source>
        <dbReference type="EMBL" id="AKI96565.1"/>
    </source>
</evidence>